<dbReference type="Gene3D" id="3.40.850.10">
    <property type="entry name" value="Kinesin motor domain"/>
    <property type="match status" value="1"/>
</dbReference>
<accession>A0ABD3RT30</accession>
<dbReference type="InterPro" id="IPR027640">
    <property type="entry name" value="Kinesin-like_fam"/>
</dbReference>
<feature type="compositionally biased region" description="Polar residues" evidence="3">
    <location>
        <begin position="8"/>
        <end position="24"/>
    </location>
</feature>
<feature type="region of interest" description="Disordered" evidence="3">
    <location>
        <begin position="715"/>
        <end position="737"/>
    </location>
</feature>
<dbReference type="GO" id="GO:0005524">
    <property type="term" value="F:ATP binding"/>
    <property type="evidence" value="ECO:0007669"/>
    <property type="project" value="UniProtKB-UniRule"/>
</dbReference>
<dbReference type="SUPFAM" id="SSF52540">
    <property type="entry name" value="P-loop containing nucleoside triphosphate hydrolases"/>
    <property type="match status" value="1"/>
</dbReference>
<comment type="caution">
    <text evidence="5">The sequence shown here is derived from an EMBL/GenBank/DDBJ whole genome shotgun (WGS) entry which is preliminary data.</text>
</comment>
<dbReference type="GO" id="GO:0003774">
    <property type="term" value="F:cytoskeletal motor activity"/>
    <property type="evidence" value="ECO:0007669"/>
    <property type="project" value="UniProtKB-UniRule"/>
</dbReference>
<feature type="compositionally biased region" description="Gly residues" evidence="3">
    <location>
        <begin position="27"/>
        <end position="37"/>
    </location>
</feature>
<evidence type="ECO:0000256" key="1">
    <source>
        <dbReference type="PROSITE-ProRule" id="PRU00283"/>
    </source>
</evidence>
<evidence type="ECO:0000313" key="6">
    <source>
        <dbReference type="Proteomes" id="UP001530377"/>
    </source>
</evidence>
<keyword evidence="1" id="KW-0505">Motor protein</keyword>
<feature type="compositionally biased region" description="Polar residues" evidence="3">
    <location>
        <begin position="686"/>
        <end position="702"/>
    </location>
</feature>
<keyword evidence="6" id="KW-1185">Reference proteome</keyword>
<organism evidence="5 6">
    <name type="scientific">Cyclostephanos tholiformis</name>
    <dbReference type="NCBI Taxonomy" id="382380"/>
    <lineage>
        <taxon>Eukaryota</taxon>
        <taxon>Sar</taxon>
        <taxon>Stramenopiles</taxon>
        <taxon>Ochrophyta</taxon>
        <taxon>Bacillariophyta</taxon>
        <taxon>Coscinodiscophyceae</taxon>
        <taxon>Thalassiosirophycidae</taxon>
        <taxon>Stephanodiscales</taxon>
        <taxon>Stephanodiscaceae</taxon>
        <taxon>Cyclostephanos</taxon>
    </lineage>
</organism>
<feature type="binding site" evidence="1">
    <location>
        <begin position="1263"/>
        <end position="1270"/>
    </location>
    <ligand>
        <name>ATP</name>
        <dbReference type="ChEBI" id="CHEBI:30616"/>
    </ligand>
</feature>
<dbReference type="PROSITE" id="PS50067">
    <property type="entry name" value="KINESIN_MOTOR_2"/>
    <property type="match status" value="1"/>
</dbReference>
<keyword evidence="1" id="KW-0547">Nucleotide-binding</keyword>
<name>A0ABD3RT30_9STRA</name>
<evidence type="ECO:0000313" key="5">
    <source>
        <dbReference type="EMBL" id="KAL3815879.1"/>
    </source>
</evidence>
<dbReference type="InterPro" id="IPR001752">
    <property type="entry name" value="Kinesin_motor_dom"/>
</dbReference>
<dbReference type="Proteomes" id="UP001530377">
    <property type="component" value="Unassembled WGS sequence"/>
</dbReference>
<keyword evidence="1" id="KW-0067">ATP-binding</keyword>
<proteinExistence type="inferred from homology"/>
<dbReference type="PANTHER" id="PTHR47972">
    <property type="entry name" value="KINESIN-LIKE PROTEIN KLP-3"/>
    <property type="match status" value="1"/>
</dbReference>
<feature type="domain" description="Kinesin motor" evidence="4">
    <location>
        <begin position="1183"/>
        <end position="1554"/>
    </location>
</feature>
<dbReference type="InterPro" id="IPR036961">
    <property type="entry name" value="Kinesin_motor_dom_sf"/>
</dbReference>
<dbReference type="PANTHER" id="PTHR47972:SF28">
    <property type="entry name" value="KINESIN-LIKE PROTEIN KLP-3"/>
    <property type="match status" value="1"/>
</dbReference>
<feature type="compositionally biased region" description="Gly residues" evidence="3">
    <location>
        <begin position="187"/>
        <end position="212"/>
    </location>
</feature>
<reference evidence="5 6" key="1">
    <citation type="submission" date="2024-10" db="EMBL/GenBank/DDBJ databases">
        <title>Updated reference genomes for cyclostephanoid diatoms.</title>
        <authorList>
            <person name="Roberts W.R."/>
            <person name="Alverson A.J."/>
        </authorList>
    </citation>
    <scope>NUCLEOTIDE SEQUENCE [LARGE SCALE GENOMIC DNA]</scope>
    <source>
        <strain evidence="5 6">AJA228-03</strain>
    </source>
</reference>
<evidence type="ECO:0000256" key="2">
    <source>
        <dbReference type="SAM" id="Coils"/>
    </source>
</evidence>
<feature type="compositionally biased region" description="Basic and acidic residues" evidence="3">
    <location>
        <begin position="142"/>
        <end position="151"/>
    </location>
</feature>
<evidence type="ECO:0000259" key="4">
    <source>
        <dbReference type="PROSITE" id="PS50067"/>
    </source>
</evidence>
<feature type="compositionally biased region" description="Low complexity" evidence="3">
    <location>
        <begin position="93"/>
        <end position="105"/>
    </location>
</feature>
<feature type="compositionally biased region" description="Basic residues" evidence="3">
    <location>
        <begin position="1059"/>
        <end position="1071"/>
    </location>
</feature>
<evidence type="ECO:0000256" key="3">
    <source>
        <dbReference type="SAM" id="MobiDB-lite"/>
    </source>
</evidence>
<feature type="region of interest" description="Disordered" evidence="3">
    <location>
        <begin position="1045"/>
        <end position="1086"/>
    </location>
</feature>
<feature type="region of interest" description="Disordered" evidence="3">
    <location>
        <begin position="667"/>
        <end position="702"/>
    </location>
</feature>
<feature type="compositionally biased region" description="Basic residues" evidence="3">
    <location>
        <begin position="169"/>
        <end position="184"/>
    </location>
</feature>
<dbReference type="PRINTS" id="PR00380">
    <property type="entry name" value="KINESINHEAVY"/>
</dbReference>
<dbReference type="InterPro" id="IPR027417">
    <property type="entry name" value="P-loop_NTPase"/>
</dbReference>
<keyword evidence="2" id="KW-0175">Coiled coil</keyword>
<feature type="compositionally biased region" description="Gly residues" evidence="3">
    <location>
        <begin position="122"/>
        <end position="132"/>
    </location>
</feature>
<sequence length="1568" mass="165983">MVAVASPRHSNVHQQQDSPTMTNSGVEGIGGGGGGGRYAPAPPKRHTSAPAPLALDDDDNAGVVPHPGMARPSSSPEGRSADGSADLDRKGADTMAASASAIAAVEGGGGREGIPLTTSTSGEGGGNEGGGSHPPANKIPKNPRDTAHAHDIGLTPQSPTSGGGVRGGSPKRRSKVGGPLHHRTAAGAGGGGGGGSIGGVGQVGGGGEGSGSIGARSVPTTSAWASRSLVPPHQSPTNPVVGGRYHPHRPGAASSVGGPPAISGGIVGGVPAIVVGGGNAVASSANNNSNNVLAAALDDDEQFMFEQRLAHDELGVAIRKISHSGKAQLRYVKCVPVRPPSSSDYYLDENETAAPAVARGGGVTVASASLRGGINALNKNNINNNGAAEGGSIANGSRPGIAPYLERQPHGCIVGVPPYLSATASRIPSDSMSVTSRSSTGSRRFIEKMRSGLGGSGVILRNSRLLNKPGGVGGGVSMASKIGASASHDGRTPTSAIGGGGAVVGTESLLASVGNVVAKDDDEGIDDSSNNLLLNDDAAAGMMIDMLADGGRSHRALTWGKKNAVVLSLDKFTCVRKGKTTERTMRNSSPSSRLLSIMTNVRGNESLDIEAPTMLDRDKFASAFARFLGVPLLEEKDVVVGGGDGGGGVSRAGRSMASVGTAGFAKKKIRTPSLTRPRKKSAPLSGAQSEPGSTVMPSQSATTSILAMRDRSMTNTSDSLLPKMSPNSDDAENTDNELVFDPGFWDGRKQIIGSSGAMGASRVALSPAVVASSAVKSRSVSSRAGDTVMTKQTIETMSESARKRISLDGDQERESMLEPRMSMMQDATTISATQRSTAVASVGMNNQVLDDTDNHSHVSSLTGGVDQEIVEELHQAIIELRAELDASRAEAARAVKVAEQAIQSAENCTSSDWNSTVTHKAAEAAAQAQRRSAEAIARARIAEERLNSERKSTTFWRRQAQAAEEEAGSLKTRSAAAEVRQAVIMEELASEKRKAARMFASLKNEFQEAEKKQEAEVAMILERKTALEVELEQIKNDFDQKIADAKRESEIEGKEKSKGQNRMRPNFRRLHSGSPQRPKESSDGSIISSSLISKSLSLNLATKERFESLRQELVSLRKQFELVRRTSVDEILLLRRQSENWSKQASRAITAVTAETDFLREKFAAEAAMRLKLLNALQDIRGTVRVYCRPKPSVRILGSGASKPIFKIPTHDTLVLNEDSSPISFKYDRVFSPGASQYEVFSELEEPLISSLDGFNVTLLAFGQGGSGKTHTLLGDVVMDENGNDLPTLKSYGVQLQAILQLFTIAGHRTDRYKDAFSMTIVEVHNEKLFDLLACTRSAEKDGEIIMCETRDRQIKRRESGSEAWPKGKLEIRTNIDGNTVVQGLVSIPIKSFEDVLKIWQESIANRAEQVRRQGSDWEKHGRKTNVITTIHVTSVNIATGVGTEGRLQFVDMAASDVAQSVSKVKENFDAKSCIDEEDTQFANKSIVAFNEVINARCQFDRSVPYRNSTLTHLLRDSLEADTKVLLLCCVSSDESNIEDTISALRFASRIQKVSIGKATKHVTGSKE</sequence>
<protein>
    <recommendedName>
        <fullName evidence="4">Kinesin motor domain-containing protein</fullName>
    </recommendedName>
</protein>
<dbReference type="EMBL" id="JALLPB020000178">
    <property type="protein sequence ID" value="KAL3815879.1"/>
    <property type="molecule type" value="Genomic_DNA"/>
</dbReference>
<feature type="compositionally biased region" description="Basic and acidic residues" evidence="3">
    <location>
        <begin position="1045"/>
        <end position="1058"/>
    </location>
</feature>
<feature type="compositionally biased region" description="Basic residues" evidence="3">
    <location>
        <begin position="667"/>
        <end position="681"/>
    </location>
</feature>
<feature type="coiled-coil region" evidence="2">
    <location>
        <begin position="1099"/>
        <end position="1126"/>
    </location>
</feature>
<comment type="similarity">
    <text evidence="1">Belongs to the TRAFAC class myosin-kinesin ATPase superfamily. Kinesin family.</text>
</comment>
<dbReference type="Pfam" id="PF00225">
    <property type="entry name" value="Kinesin"/>
    <property type="match status" value="1"/>
</dbReference>
<dbReference type="SMART" id="SM00129">
    <property type="entry name" value="KISc"/>
    <property type="match status" value="1"/>
</dbReference>
<feature type="region of interest" description="Disordered" evidence="3">
    <location>
        <begin position="1"/>
        <end position="255"/>
    </location>
</feature>
<gene>
    <name evidence="5" type="ORF">ACHAXA_010269</name>
</gene>